<comment type="caution">
    <text evidence="4">The sequence shown here is derived from an EMBL/GenBank/DDBJ whole genome shotgun (WGS) entry which is preliminary data.</text>
</comment>
<keyword evidence="2" id="KW-0732">Signal</keyword>
<gene>
    <name evidence="4" type="ORF">E4L95_17360</name>
</gene>
<dbReference type="GO" id="GO:1990281">
    <property type="term" value="C:efflux pump complex"/>
    <property type="evidence" value="ECO:0007669"/>
    <property type="project" value="TreeGrafter"/>
</dbReference>
<evidence type="ECO:0000313" key="4">
    <source>
        <dbReference type="EMBL" id="TGN50637.1"/>
    </source>
</evidence>
<dbReference type="Gene3D" id="1.10.287.470">
    <property type="entry name" value="Helix hairpin bin"/>
    <property type="match status" value="1"/>
</dbReference>
<dbReference type="PANTHER" id="PTHR30469:SF15">
    <property type="entry name" value="HLYD FAMILY OF SECRETION PROTEINS"/>
    <property type="match status" value="1"/>
</dbReference>
<dbReference type="Pfam" id="PF25954">
    <property type="entry name" value="Beta-barrel_RND_2"/>
    <property type="match status" value="1"/>
</dbReference>
<feature type="chain" id="PRO_5021419568" evidence="2">
    <location>
        <begin position="31"/>
        <end position="416"/>
    </location>
</feature>
<dbReference type="GO" id="GO:0015562">
    <property type="term" value="F:efflux transmembrane transporter activity"/>
    <property type="evidence" value="ECO:0007669"/>
    <property type="project" value="TreeGrafter"/>
</dbReference>
<dbReference type="InterPro" id="IPR058792">
    <property type="entry name" value="Beta-barrel_RND_2"/>
</dbReference>
<reference evidence="4 5" key="1">
    <citation type="submission" date="2019-03" db="EMBL/GenBank/DDBJ databases">
        <authorList>
            <person name="Li J."/>
        </authorList>
    </citation>
    <scope>NUCLEOTIDE SEQUENCE [LARGE SCALE GENOMIC DNA]</scope>
    <source>
        <strain evidence="4 5">3058</strain>
    </source>
</reference>
<dbReference type="Gene3D" id="2.40.30.170">
    <property type="match status" value="1"/>
</dbReference>
<evidence type="ECO:0000256" key="2">
    <source>
        <dbReference type="SAM" id="SignalP"/>
    </source>
</evidence>
<dbReference type="Gene3D" id="2.40.420.20">
    <property type="match status" value="1"/>
</dbReference>
<organism evidence="4 5">
    <name type="scientific">Paracoccus liaowanqingii</name>
    <dbReference type="NCBI Taxonomy" id="2560053"/>
    <lineage>
        <taxon>Bacteria</taxon>
        <taxon>Pseudomonadati</taxon>
        <taxon>Pseudomonadota</taxon>
        <taxon>Alphaproteobacteria</taxon>
        <taxon>Rhodobacterales</taxon>
        <taxon>Paracoccaceae</taxon>
        <taxon>Paracoccus</taxon>
    </lineage>
</organism>
<accession>A0A4Z1C693</accession>
<comment type="similarity">
    <text evidence="1">Belongs to the membrane fusion protein (MFP) (TC 8.A.1) family.</text>
</comment>
<proteinExistence type="inferred from homology"/>
<dbReference type="NCBIfam" id="TIGR01730">
    <property type="entry name" value="RND_mfp"/>
    <property type="match status" value="1"/>
</dbReference>
<evidence type="ECO:0000259" key="3">
    <source>
        <dbReference type="Pfam" id="PF25954"/>
    </source>
</evidence>
<keyword evidence="5" id="KW-1185">Reference proteome</keyword>
<dbReference type="Gene3D" id="2.40.50.100">
    <property type="match status" value="1"/>
</dbReference>
<dbReference type="SUPFAM" id="SSF111369">
    <property type="entry name" value="HlyD-like secretion proteins"/>
    <property type="match status" value="1"/>
</dbReference>
<name>A0A4Z1C693_9RHOB</name>
<evidence type="ECO:0000313" key="5">
    <source>
        <dbReference type="Proteomes" id="UP000297972"/>
    </source>
</evidence>
<protein>
    <submittedName>
        <fullName evidence="4">Efflux RND transporter periplasmic adaptor subunit</fullName>
    </submittedName>
</protein>
<dbReference type="PANTHER" id="PTHR30469">
    <property type="entry name" value="MULTIDRUG RESISTANCE PROTEIN MDTA"/>
    <property type="match status" value="1"/>
</dbReference>
<dbReference type="EMBL" id="SRPG01000222">
    <property type="protein sequence ID" value="TGN50637.1"/>
    <property type="molecule type" value="Genomic_DNA"/>
</dbReference>
<dbReference type="AlphaFoldDB" id="A0A4Z1C693"/>
<evidence type="ECO:0000256" key="1">
    <source>
        <dbReference type="ARBA" id="ARBA00009477"/>
    </source>
</evidence>
<dbReference type="Proteomes" id="UP000297972">
    <property type="component" value="Unassembled WGS sequence"/>
</dbReference>
<dbReference type="InterPro" id="IPR006143">
    <property type="entry name" value="RND_pump_MFP"/>
</dbReference>
<sequence>MTTLRRVILARTTLVFVAAASVLSLSQAVAAQETEGTAAPAANSTLPAITVSEVGEHILRDRVVASGLVAAVEEVQVQPLVDGQAIEVLLADLGDRVEAGQVLAKLSGAALELQKSELVARRASVVAAIAQSEASLIEAQASAGEADRVATRNDALAAQGTIPRATADEAAANAAATRARVAVAEQGIASAQAERALVDAQVATLELQLARTEVRAPVAGLVVARNAELGAIGSAAGAPMFTLVRDGAMEMRAELSEPDLLRVKPGQSVTLSAMGAAERLTGTVRLVDPSIELDTRLGRARIIIDDPSRVVMGMFLTAEILVAEAEGLAIPVSAVGTGTEGSAVMRVRNGAVERVPVVTGIRDGDLIGVGGGATEGLVAGDLVVTRAGAFVREGDRINPVPDGTTTIAAQDDGGQP</sequence>
<dbReference type="OrthoDB" id="7422354at2"/>
<feature type="signal peptide" evidence="2">
    <location>
        <begin position="1"/>
        <end position="30"/>
    </location>
</feature>
<feature type="domain" description="CusB-like beta-barrel" evidence="3">
    <location>
        <begin position="252"/>
        <end position="319"/>
    </location>
</feature>